<comment type="caution">
    <text evidence="1">The sequence shown here is derived from an EMBL/GenBank/DDBJ whole genome shotgun (WGS) entry which is preliminary data.</text>
</comment>
<dbReference type="AlphaFoldDB" id="A0A9P0Q9Y8"/>
<name>A0A9P0Q9Y8_ACAOB</name>
<keyword evidence="2" id="KW-1185">Reference proteome</keyword>
<evidence type="ECO:0000313" key="2">
    <source>
        <dbReference type="Proteomes" id="UP001152888"/>
    </source>
</evidence>
<protein>
    <submittedName>
        <fullName evidence="1">Uncharacterized protein</fullName>
    </submittedName>
</protein>
<dbReference type="Proteomes" id="UP001152888">
    <property type="component" value="Unassembled WGS sequence"/>
</dbReference>
<organism evidence="1 2">
    <name type="scientific">Acanthoscelides obtectus</name>
    <name type="common">Bean weevil</name>
    <name type="synonym">Bruchus obtectus</name>
    <dbReference type="NCBI Taxonomy" id="200917"/>
    <lineage>
        <taxon>Eukaryota</taxon>
        <taxon>Metazoa</taxon>
        <taxon>Ecdysozoa</taxon>
        <taxon>Arthropoda</taxon>
        <taxon>Hexapoda</taxon>
        <taxon>Insecta</taxon>
        <taxon>Pterygota</taxon>
        <taxon>Neoptera</taxon>
        <taxon>Endopterygota</taxon>
        <taxon>Coleoptera</taxon>
        <taxon>Polyphaga</taxon>
        <taxon>Cucujiformia</taxon>
        <taxon>Chrysomeloidea</taxon>
        <taxon>Chrysomelidae</taxon>
        <taxon>Bruchinae</taxon>
        <taxon>Bruchini</taxon>
        <taxon>Acanthoscelides</taxon>
    </lineage>
</organism>
<accession>A0A9P0Q9Y8</accession>
<dbReference type="EMBL" id="CAKOFQ010008611">
    <property type="protein sequence ID" value="CAH2015111.1"/>
    <property type="molecule type" value="Genomic_DNA"/>
</dbReference>
<sequence>MMYQFFNIGVSEAGPSGVKIIAQNNFYDMLQGYPNNDINKKLDYAESFLLDS</sequence>
<evidence type="ECO:0000313" key="1">
    <source>
        <dbReference type="EMBL" id="CAH2015111.1"/>
    </source>
</evidence>
<reference evidence="1" key="1">
    <citation type="submission" date="2022-03" db="EMBL/GenBank/DDBJ databases">
        <authorList>
            <person name="Sayadi A."/>
        </authorList>
    </citation>
    <scope>NUCLEOTIDE SEQUENCE</scope>
</reference>
<proteinExistence type="predicted"/>
<gene>
    <name evidence="1" type="ORF">ACAOBT_LOCUS34530</name>
</gene>